<sequence length="131" mass="14760">MYGQLASCPFLFLFLKKSNPIFISFMKKIITLILVFVSFAVTAQEKKETPKKQIVEASCGQCQFGMEGKECDLSVRIDGKSYFVDGTHIDKHGDAHAADGFCVKVRKAEVIGEIVDNRFKVTYFKLLPEIK</sequence>
<dbReference type="AlphaFoldDB" id="A0A1I4S1E4"/>
<evidence type="ECO:0000313" key="2">
    <source>
        <dbReference type="EMBL" id="SFM58090.1"/>
    </source>
</evidence>
<gene>
    <name evidence="2" type="ORF">SAMN05444143_101613</name>
</gene>
<dbReference type="Proteomes" id="UP000182961">
    <property type="component" value="Unassembled WGS sequence"/>
</dbReference>
<keyword evidence="1" id="KW-0812">Transmembrane</keyword>
<feature type="transmembrane region" description="Helical" evidence="1">
    <location>
        <begin position="20"/>
        <end position="43"/>
    </location>
</feature>
<dbReference type="eggNOG" id="ENOG5032S06">
    <property type="taxonomic scope" value="Bacteria"/>
</dbReference>
<dbReference type="Pfam" id="PF19897">
    <property type="entry name" value="DUF6370"/>
    <property type="match status" value="1"/>
</dbReference>
<dbReference type="InterPro" id="IPR045950">
    <property type="entry name" value="DUF6370"/>
</dbReference>
<name>A0A1I4S1E4_9FLAO</name>
<keyword evidence="1" id="KW-0472">Membrane</keyword>
<keyword evidence="3" id="KW-1185">Reference proteome</keyword>
<proteinExistence type="predicted"/>
<protein>
    <submittedName>
        <fullName evidence="2">Uncharacterized protein</fullName>
    </submittedName>
</protein>
<evidence type="ECO:0000313" key="3">
    <source>
        <dbReference type="Proteomes" id="UP000182961"/>
    </source>
</evidence>
<evidence type="ECO:0000256" key="1">
    <source>
        <dbReference type="SAM" id="Phobius"/>
    </source>
</evidence>
<dbReference type="EMBL" id="FOUT01000001">
    <property type="protein sequence ID" value="SFM58090.1"/>
    <property type="molecule type" value="Genomic_DNA"/>
</dbReference>
<keyword evidence="1" id="KW-1133">Transmembrane helix</keyword>
<reference evidence="3" key="1">
    <citation type="submission" date="2016-10" db="EMBL/GenBank/DDBJ databases">
        <authorList>
            <person name="Varghese N."/>
            <person name="Submissions S."/>
        </authorList>
    </citation>
    <scope>NUCLEOTIDE SEQUENCE [LARGE SCALE GENOMIC DNA]</scope>
    <source>
        <strain evidence="3">DSM 4002</strain>
    </source>
</reference>
<accession>A0A1I4S1E4</accession>
<organism evidence="2 3">
    <name type="scientific">Flavobacterium succinicans</name>
    <dbReference type="NCBI Taxonomy" id="29536"/>
    <lineage>
        <taxon>Bacteria</taxon>
        <taxon>Pseudomonadati</taxon>
        <taxon>Bacteroidota</taxon>
        <taxon>Flavobacteriia</taxon>
        <taxon>Flavobacteriales</taxon>
        <taxon>Flavobacteriaceae</taxon>
        <taxon>Flavobacterium</taxon>
    </lineage>
</organism>
<dbReference type="STRING" id="29536.FLB_26580"/>